<sequence length="133" mass="14824">MNVTVPSPDNPQVVEQTKNLLVDISPCKKLPLVTRLKQSGKLIKHKTEVRLDEDEKNKNAKFSEKNVREAEDGDAQRKVKGRQVRERFRENGRRIICLSAVYWTQLVPGVATDGPGEKMDGPGPAPAPGHMTL</sequence>
<protein>
    <submittedName>
        <fullName evidence="2">Uncharacterized protein</fullName>
    </submittedName>
</protein>
<feature type="region of interest" description="Disordered" evidence="1">
    <location>
        <begin position="54"/>
        <end position="78"/>
    </location>
</feature>
<evidence type="ECO:0000313" key="3">
    <source>
        <dbReference type="Proteomes" id="UP001372834"/>
    </source>
</evidence>
<name>A0AAN8PDS0_POLSC</name>
<dbReference type="EMBL" id="JAWJWE010000040">
    <property type="protein sequence ID" value="KAK6619772.1"/>
    <property type="molecule type" value="Genomic_DNA"/>
</dbReference>
<proteinExistence type="predicted"/>
<evidence type="ECO:0000313" key="2">
    <source>
        <dbReference type="EMBL" id="KAK6619772.1"/>
    </source>
</evidence>
<feature type="region of interest" description="Disordered" evidence="1">
    <location>
        <begin position="112"/>
        <end position="133"/>
    </location>
</feature>
<evidence type="ECO:0000256" key="1">
    <source>
        <dbReference type="SAM" id="MobiDB-lite"/>
    </source>
</evidence>
<dbReference type="Proteomes" id="UP001372834">
    <property type="component" value="Unassembled WGS sequence"/>
</dbReference>
<comment type="caution">
    <text evidence="2">The sequence shown here is derived from an EMBL/GenBank/DDBJ whole genome shotgun (WGS) entry which is preliminary data.</text>
</comment>
<organism evidence="2 3">
    <name type="scientific">Polyplax serrata</name>
    <name type="common">Common mouse louse</name>
    <dbReference type="NCBI Taxonomy" id="468196"/>
    <lineage>
        <taxon>Eukaryota</taxon>
        <taxon>Metazoa</taxon>
        <taxon>Ecdysozoa</taxon>
        <taxon>Arthropoda</taxon>
        <taxon>Hexapoda</taxon>
        <taxon>Insecta</taxon>
        <taxon>Pterygota</taxon>
        <taxon>Neoptera</taxon>
        <taxon>Paraneoptera</taxon>
        <taxon>Psocodea</taxon>
        <taxon>Troctomorpha</taxon>
        <taxon>Phthiraptera</taxon>
        <taxon>Anoplura</taxon>
        <taxon>Polyplacidae</taxon>
        <taxon>Polyplax</taxon>
    </lineage>
</organism>
<gene>
    <name evidence="2" type="ORF">RUM43_012537</name>
</gene>
<dbReference type="AlphaFoldDB" id="A0AAN8PDS0"/>
<reference evidence="2 3" key="1">
    <citation type="submission" date="2023-10" db="EMBL/GenBank/DDBJ databases">
        <title>Genomes of two closely related lineages of the louse Polyplax serrata with different host specificities.</title>
        <authorList>
            <person name="Martinu J."/>
            <person name="Tarabai H."/>
            <person name="Stefka J."/>
            <person name="Hypsa V."/>
        </authorList>
    </citation>
    <scope>NUCLEOTIDE SEQUENCE [LARGE SCALE GENOMIC DNA]</scope>
    <source>
        <strain evidence="2">HR10_N</strain>
    </source>
</reference>
<accession>A0AAN8PDS0</accession>